<dbReference type="EMBL" id="FWXS01000002">
    <property type="protein sequence ID" value="SMC46300.1"/>
    <property type="molecule type" value="Genomic_DNA"/>
</dbReference>
<feature type="transmembrane region" description="Helical" evidence="1">
    <location>
        <begin position="32"/>
        <end position="49"/>
    </location>
</feature>
<keyword evidence="1" id="KW-0472">Membrane</keyword>
<dbReference type="AlphaFoldDB" id="A0A1W1ZCY2"/>
<protein>
    <submittedName>
        <fullName evidence="2">Uncharacterized protein</fullName>
    </submittedName>
</protein>
<gene>
    <name evidence="2" type="ORF">SAMN06296427_102400</name>
</gene>
<dbReference type="STRING" id="1434700.SAMN06296427_102400"/>
<dbReference type="Proteomes" id="UP000192393">
    <property type="component" value="Unassembled WGS sequence"/>
</dbReference>
<feature type="transmembrane region" description="Helical" evidence="1">
    <location>
        <begin position="6"/>
        <end position="25"/>
    </location>
</feature>
<name>A0A1W1ZCY2_9FLAO</name>
<evidence type="ECO:0000313" key="2">
    <source>
        <dbReference type="EMBL" id="SMC46300.1"/>
    </source>
</evidence>
<feature type="transmembrane region" description="Helical" evidence="1">
    <location>
        <begin position="55"/>
        <end position="75"/>
    </location>
</feature>
<dbReference type="OrthoDB" id="1123083at2"/>
<sequence length="115" mass="12974">MKPLSINYFNGLVLIAAGLFGYLTVVPQSMTALIPTFAGIIFIILGLFWNKSPKVVAHIAVTLALIMFAMCIWRFTKIEDWNTPKYIFLVCILSNLLALFVFIKSFIDARKAKNQ</sequence>
<dbReference type="RefSeq" id="WP_084016546.1">
    <property type="nucleotide sequence ID" value="NZ_FWXS01000002.1"/>
</dbReference>
<keyword evidence="3" id="KW-1185">Reference proteome</keyword>
<proteinExistence type="predicted"/>
<keyword evidence="1" id="KW-0812">Transmembrane</keyword>
<accession>A0A1W1ZCY2</accession>
<evidence type="ECO:0000313" key="3">
    <source>
        <dbReference type="Proteomes" id="UP000192393"/>
    </source>
</evidence>
<organism evidence="2 3">
    <name type="scientific">Moheibacter sediminis</name>
    <dbReference type="NCBI Taxonomy" id="1434700"/>
    <lineage>
        <taxon>Bacteria</taxon>
        <taxon>Pseudomonadati</taxon>
        <taxon>Bacteroidota</taxon>
        <taxon>Flavobacteriia</taxon>
        <taxon>Flavobacteriales</taxon>
        <taxon>Weeksellaceae</taxon>
        <taxon>Moheibacter</taxon>
    </lineage>
</organism>
<keyword evidence="1" id="KW-1133">Transmembrane helix</keyword>
<feature type="transmembrane region" description="Helical" evidence="1">
    <location>
        <begin position="87"/>
        <end position="107"/>
    </location>
</feature>
<reference evidence="2 3" key="1">
    <citation type="submission" date="2017-04" db="EMBL/GenBank/DDBJ databases">
        <authorList>
            <person name="Afonso C.L."/>
            <person name="Miller P.J."/>
            <person name="Scott M.A."/>
            <person name="Spackman E."/>
            <person name="Goraichik I."/>
            <person name="Dimitrov K.M."/>
            <person name="Suarez D.L."/>
            <person name="Swayne D.E."/>
        </authorList>
    </citation>
    <scope>NUCLEOTIDE SEQUENCE [LARGE SCALE GENOMIC DNA]</scope>
    <source>
        <strain evidence="2 3">CGMCC 1.12708</strain>
    </source>
</reference>
<evidence type="ECO:0000256" key="1">
    <source>
        <dbReference type="SAM" id="Phobius"/>
    </source>
</evidence>